<organism evidence="1 2">
    <name type="scientific">Cephalotus follicularis</name>
    <name type="common">Albany pitcher plant</name>
    <dbReference type="NCBI Taxonomy" id="3775"/>
    <lineage>
        <taxon>Eukaryota</taxon>
        <taxon>Viridiplantae</taxon>
        <taxon>Streptophyta</taxon>
        <taxon>Embryophyta</taxon>
        <taxon>Tracheophyta</taxon>
        <taxon>Spermatophyta</taxon>
        <taxon>Magnoliopsida</taxon>
        <taxon>eudicotyledons</taxon>
        <taxon>Gunneridae</taxon>
        <taxon>Pentapetalae</taxon>
        <taxon>rosids</taxon>
        <taxon>fabids</taxon>
        <taxon>Oxalidales</taxon>
        <taxon>Cephalotaceae</taxon>
        <taxon>Cephalotus</taxon>
    </lineage>
</organism>
<evidence type="ECO:0000313" key="2">
    <source>
        <dbReference type="Proteomes" id="UP000187406"/>
    </source>
</evidence>
<proteinExistence type="predicted"/>
<keyword evidence="2" id="KW-1185">Reference proteome</keyword>
<name>A0A1Q3CY22_CEPFO</name>
<feature type="non-terminal residue" evidence="1">
    <location>
        <position position="1"/>
    </location>
</feature>
<dbReference type="PANTHER" id="PTHR33116:SF78">
    <property type="entry name" value="OS12G0587133 PROTEIN"/>
    <property type="match status" value="1"/>
</dbReference>
<evidence type="ECO:0000313" key="1">
    <source>
        <dbReference type="EMBL" id="GAV85045.1"/>
    </source>
</evidence>
<dbReference type="PANTHER" id="PTHR33116">
    <property type="entry name" value="REVERSE TRANSCRIPTASE ZINC-BINDING DOMAIN-CONTAINING PROTEIN-RELATED-RELATED"/>
    <property type="match status" value="1"/>
</dbReference>
<dbReference type="STRING" id="3775.A0A1Q3CY22"/>
<dbReference type="InParanoid" id="A0A1Q3CY22"/>
<protein>
    <submittedName>
        <fullName evidence="1">Uncharacterized protein</fullName>
    </submittedName>
</protein>
<gene>
    <name evidence="1" type="ORF">CFOL_v3_28485</name>
</gene>
<reference evidence="2" key="1">
    <citation type="submission" date="2016-04" db="EMBL/GenBank/DDBJ databases">
        <title>Cephalotus genome sequencing.</title>
        <authorList>
            <person name="Fukushima K."/>
            <person name="Hasebe M."/>
            <person name="Fang X."/>
        </authorList>
    </citation>
    <scope>NUCLEOTIDE SEQUENCE [LARGE SCALE GENOMIC DNA]</scope>
    <source>
        <strain evidence="2">cv. St1</strain>
    </source>
</reference>
<sequence>GLQLHHSRVSKATFKPLVAKIQQRLSGWKAKVLNLAGRATLIQSATSSNPFYSMQTQPLPLSTCDSIDKLNINFLWNDWPDAHKIHLVNWETVCKQKNFGGLGIRNMRVVNEAALAKLGWQI</sequence>
<accession>A0A1Q3CY22</accession>
<comment type="caution">
    <text evidence="1">The sequence shown here is derived from an EMBL/GenBank/DDBJ whole genome shotgun (WGS) entry which is preliminary data.</text>
</comment>
<dbReference type="OrthoDB" id="1740441at2759"/>
<dbReference type="Proteomes" id="UP000187406">
    <property type="component" value="Unassembled WGS sequence"/>
</dbReference>
<dbReference type="AlphaFoldDB" id="A0A1Q3CY22"/>
<dbReference type="EMBL" id="BDDD01003434">
    <property type="protein sequence ID" value="GAV85045.1"/>
    <property type="molecule type" value="Genomic_DNA"/>
</dbReference>